<name>A0A165CKK8_9APHY</name>
<dbReference type="EMBL" id="KV427648">
    <property type="protein sequence ID" value="KZT02981.1"/>
    <property type="molecule type" value="Genomic_DNA"/>
</dbReference>
<proteinExistence type="inferred from homology"/>
<dbReference type="AlphaFoldDB" id="A0A165CKK8"/>
<feature type="domain" description="Gelsolin-like" evidence="5">
    <location>
        <begin position="711"/>
        <end position="753"/>
    </location>
</feature>
<dbReference type="Pfam" id="PF04815">
    <property type="entry name" value="Sec23_helical"/>
    <property type="match status" value="1"/>
</dbReference>
<evidence type="ECO:0000256" key="1">
    <source>
        <dbReference type="ARBA" id="ARBA00008334"/>
    </source>
</evidence>
<dbReference type="InterPro" id="IPR006895">
    <property type="entry name" value="Znf_Sec23_Sec24"/>
</dbReference>
<evidence type="ECO:0000259" key="6">
    <source>
        <dbReference type="Pfam" id="PF04810"/>
    </source>
</evidence>
<dbReference type="Gene3D" id="2.30.30.380">
    <property type="entry name" value="Zn-finger domain of Sec23/24"/>
    <property type="match status" value="1"/>
</dbReference>
<feature type="region of interest" description="Disordered" evidence="4">
    <location>
        <begin position="29"/>
        <end position="59"/>
    </location>
</feature>
<evidence type="ECO:0000259" key="9">
    <source>
        <dbReference type="Pfam" id="PF08033"/>
    </source>
</evidence>
<feature type="domain" description="Zinc finger Sec23/Sec24-type" evidence="6">
    <location>
        <begin position="126"/>
        <end position="164"/>
    </location>
</feature>
<protein>
    <submittedName>
        <fullName evidence="10">Sec24-like protein</fullName>
    </submittedName>
</protein>
<evidence type="ECO:0000256" key="3">
    <source>
        <dbReference type="ARBA" id="ARBA00022927"/>
    </source>
</evidence>
<dbReference type="Pfam" id="PF08033">
    <property type="entry name" value="Sec23_BS"/>
    <property type="match status" value="1"/>
</dbReference>
<feature type="domain" description="Sec23/Sec24 beta-sandwich" evidence="9">
    <location>
        <begin position="476"/>
        <end position="560"/>
    </location>
</feature>
<evidence type="ECO:0000313" key="10">
    <source>
        <dbReference type="EMBL" id="KZT02981.1"/>
    </source>
</evidence>
<dbReference type="PANTHER" id="PTHR13803:SF4">
    <property type="entry name" value="SECRETORY 24CD, ISOFORM C"/>
    <property type="match status" value="1"/>
</dbReference>
<dbReference type="InterPro" id="IPR012990">
    <property type="entry name" value="Beta-sandwich_Sec23_24"/>
</dbReference>
<reference evidence="10 11" key="1">
    <citation type="journal article" date="2016" name="Mol. Biol. Evol.">
        <title>Comparative Genomics of Early-Diverging Mushroom-Forming Fungi Provides Insights into the Origins of Lignocellulose Decay Capabilities.</title>
        <authorList>
            <person name="Nagy L.G."/>
            <person name="Riley R."/>
            <person name="Tritt A."/>
            <person name="Adam C."/>
            <person name="Daum C."/>
            <person name="Floudas D."/>
            <person name="Sun H."/>
            <person name="Yadav J.S."/>
            <person name="Pangilinan J."/>
            <person name="Larsson K.H."/>
            <person name="Matsuura K."/>
            <person name="Barry K."/>
            <person name="Labutti K."/>
            <person name="Kuo R."/>
            <person name="Ohm R.A."/>
            <person name="Bhattacharya S.S."/>
            <person name="Shirouzu T."/>
            <person name="Yoshinaga Y."/>
            <person name="Martin F.M."/>
            <person name="Grigoriev I.V."/>
            <person name="Hibbett D.S."/>
        </authorList>
    </citation>
    <scope>NUCLEOTIDE SEQUENCE [LARGE SCALE GENOMIC DNA]</scope>
    <source>
        <strain evidence="10 11">93-53</strain>
    </source>
</reference>
<dbReference type="RefSeq" id="XP_040760721.1">
    <property type="nucleotide sequence ID" value="XM_040909692.1"/>
</dbReference>
<sequence>MNPPNSPIPQPPHSAGLAFKGLRAAIDPQSIPSPIDAIEEDREKWEDQPYGTLPGGQAPLSTTDYVAIDQGNSSPKYIRVSTWNIPSTSRLASDCEIPIVAVIQPFADQDPREEPVPLVETGDLGPARCANCRGYINPWCKWVSNGERWKCNLCAHETEVAPEYYCNLDANLARLDHLQRPELNKGTVDFVVPDEYWAPHPPPKIAPLYLPLVPLSNSGNRQPQPMSYVFAFDVSLEAFQSGFTQAACTFLLEFLYGRETEDGQKIEPCFPADCKICIISFDRTIHFYNLSPQEADNAPMLVLPDVDDVFVPLRDGLFADPRESQRIITDLLSNMANLETHVPEPDAALGSALTACLGALTGLGGQVVLFAGVIPTTGIGALQPVVDESTLFGTDKEKTLFVPRGGFWRDLAVQCTEEGIGVNMFLGMSRPIDIASIGIVSSITGGELYFHPRFDPTRDNVVMHSQFRRLLTRVTGYSCSMRVRCSTGVHVTQQYGNFYESPLGDLESGTLDADKAISVVIEHNKALEDTAFAFIQSAVLYTTVSGQRRVRVCNLALQVASLAGNVFRYADLDAVACHMLREAIAKLPNRTIANIHEQLTEKCVSILLGYRKHCAASAPPSQLILPEALKVLPLYTLAVMKTKPLKGRNVNADVRNYQAHKLMAMGVRSTMNHLYPRLLALHDLTDAIALPEPTIGRIRLPSLMRDSYIFMQSYGVYLIDNEEMMVLWIGSDASPQLLKDLLAVEDFFQINSHITCVPSLQTRLSTQVRNILANRYTQRGWTPKFMIARRDMDAAEIEFSDMLVEDQNNAAMSYLDYLCLVHKQINTALTGGSVSTNHSSFKATPW</sequence>
<dbReference type="Pfam" id="PF04811">
    <property type="entry name" value="Sec23_trunk"/>
    <property type="match status" value="1"/>
</dbReference>
<dbReference type="FunCoup" id="A0A165CKK8">
    <property type="interactions" value="643"/>
</dbReference>
<comment type="similarity">
    <text evidence="1">Belongs to the SEC23/SEC24 family. SEC24 subfamily.</text>
</comment>
<dbReference type="InterPro" id="IPR036180">
    <property type="entry name" value="Gelsolin-like_dom_sf"/>
</dbReference>
<dbReference type="InterPro" id="IPR036465">
    <property type="entry name" value="vWFA_dom_sf"/>
</dbReference>
<dbReference type="GO" id="GO:0000149">
    <property type="term" value="F:SNARE binding"/>
    <property type="evidence" value="ECO:0007669"/>
    <property type="project" value="TreeGrafter"/>
</dbReference>
<evidence type="ECO:0000313" key="11">
    <source>
        <dbReference type="Proteomes" id="UP000076871"/>
    </source>
</evidence>
<dbReference type="GeneID" id="63826721"/>
<dbReference type="Pfam" id="PF00626">
    <property type="entry name" value="Gelsolin"/>
    <property type="match status" value="1"/>
</dbReference>
<dbReference type="SUPFAM" id="SSF82919">
    <property type="entry name" value="Zn-finger domain of Sec23/24"/>
    <property type="match status" value="1"/>
</dbReference>
<dbReference type="GO" id="GO:0070971">
    <property type="term" value="C:endoplasmic reticulum exit site"/>
    <property type="evidence" value="ECO:0007669"/>
    <property type="project" value="TreeGrafter"/>
</dbReference>
<dbReference type="InterPro" id="IPR036175">
    <property type="entry name" value="Sec23/24_helical_dom_sf"/>
</dbReference>
<dbReference type="Gene3D" id="3.40.50.410">
    <property type="entry name" value="von Willebrand factor, type A domain"/>
    <property type="match status" value="1"/>
</dbReference>
<accession>A0A165CKK8</accession>
<evidence type="ECO:0000259" key="8">
    <source>
        <dbReference type="Pfam" id="PF04815"/>
    </source>
</evidence>
<dbReference type="SUPFAM" id="SSF81811">
    <property type="entry name" value="Helical domain of Sec23/24"/>
    <property type="match status" value="1"/>
</dbReference>
<dbReference type="Gene3D" id="2.60.40.1670">
    <property type="entry name" value="beta-sandwich domain of Sec23/24"/>
    <property type="match status" value="1"/>
</dbReference>
<dbReference type="Gene3D" id="3.40.20.10">
    <property type="entry name" value="Severin"/>
    <property type="match status" value="1"/>
</dbReference>
<organism evidence="10 11">
    <name type="scientific">Laetiporus sulphureus 93-53</name>
    <dbReference type="NCBI Taxonomy" id="1314785"/>
    <lineage>
        <taxon>Eukaryota</taxon>
        <taxon>Fungi</taxon>
        <taxon>Dikarya</taxon>
        <taxon>Basidiomycota</taxon>
        <taxon>Agaricomycotina</taxon>
        <taxon>Agaricomycetes</taxon>
        <taxon>Polyporales</taxon>
        <taxon>Laetiporus</taxon>
    </lineage>
</organism>
<gene>
    <name evidence="10" type="ORF">LAESUDRAFT_729707</name>
</gene>
<keyword evidence="2" id="KW-0813">Transport</keyword>
<evidence type="ECO:0000259" key="5">
    <source>
        <dbReference type="Pfam" id="PF00626"/>
    </source>
</evidence>
<evidence type="ECO:0000256" key="4">
    <source>
        <dbReference type="SAM" id="MobiDB-lite"/>
    </source>
</evidence>
<dbReference type="Pfam" id="PF04810">
    <property type="entry name" value="zf-Sec23_Sec24"/>
    <property type="match status" value="1"/>
</dbReference>
<dbReference type="PANTHER" id="PTHR13803">
    <property type="entry name" value="SEC24-RELATED PROTEIN"/>
    <property type="match status" value="1"/>
</dbReference>
<evidence type="ECO:0000256" key="2">
    <source>
        <dbReference type="ARBA" id="ARBA00022448"/>
    </source>
</evidence>
<dbReference type="InterPro" id="IPR050550">
    <property type="entry name" value="SEC23_SEC24_subfamily"/>
</dbReference>
<dbReference type="GO" id="GO:0006886">
    <property type="term" value="P:intracellular protein transport"/>
    <property type="evidence" value="ECO:0007669"/>
    <property type="project" value="InterPro"/>
</dbReference>
<dbReference type="SUPFAM" id="SSF81995">
    <property type="entry name" value="beta-sandwich domain of Sec23/24"/>
    <property type="match status" value="1"/>
</dbReference>
<dbReference type="GO" id="GO:0008270">
    <property type="term" value="F:zinc ion binding"/>
    <property type="evidence" value="ECO:0007669"/>
    <property type="project" value="InterPro"/>
</dbReference>
<dbReference type="Gene3D" id="1.20.120.730">
    <property type="entry name" value="Sec23/Sec24 helical domain"/>
    <property type="match status" value="1"/>
</dbReference>
<dbReference type="InterPro" id="IPR029006">
    <property type="entry name" value="ADF-H/Gelsolin-like_dom_sf"/>
</dbReference>
<feature type="domain" description="Sec23/Sec24 helical" evidence="8">
    <location>
        <begin position="571"/>
        <end position="671"/>
    </location>
</feature>
<dbReference type="InterPro" id="IPR036174">
    <property type="entry name" value="Znf_Sec23_Sec24_sf"/>
</dbReference>
<dbReference type="GO" id="GO:0090110">
    <property type="term" value="P:COPII-coated vesicle cargo loading"/>
    <property type="evidence" value="ECO:0007669"/>
    <property type="project" value="TreeGrafter"/>
</dbReference>
<dbReference type="InParanoid" id="A0A165CKK8"/>
<keyword evidence="3" id="KW-0653">Protein transport</keyword>
<dbReference type="OrthoDB" id="49016at2759"/>
<dbReference type="STRING" id="1314785.A0A165CKK8"/>
<dbReference type="SUPFAM" id="SSF53300">
    <property type="entry name" value="vWA-like"/>
    <property type="match status" value="1"/>
</dbReference>
<feature type="domain" description="Sec23/Sec24 trunk" evidence="7">
    <location>
        <begin position="223"/>
        <end position="470"/>
    </location>
</feature>
<evidence type="ECO:0000259" key="7">
    <source>
        <dbReference type="Pfam" id="PF04811"/>
    </source>
</evidence>
<dbReference type="GO" id="GO:0030127">
    <property type="term" value="C:COPII vesicle coat"/>
    <property type="evidence" value="ECO:0007669"/>
    <property type="project" value="InterPro"/>
</dbReference>
<keyword evidence="11" id="KW-1185">Reference proteome</keyword>
<dbReference type="SUPFAM" id="SSF82754">
    <property type="entry name" value="C-terminal, gelsolin-like domain of Sec23/24"/>
    <property type="match status" value="1"/>
</dbReference>
<dbReference type="InterPro" id="IPR006900">
    <property type="entry name" value="Sec23/24_helical_dom"/>
</dbReference>
<dbReference type="InterPro" id="IPR006896">
    <property type="entry name" value="Sec23/24_trunk_dom"/>
</dbReference>
<dbReference type="Proteomes" id="UP000076871">
    <property type="component" value="Unassembled WGS sequence"/>
</dbReference>
<dbReference type="InterPro" id="IPR007123">
    <property type="entry name" value="Gelsolin-like_dom"/>
</dbReference>